<comment type="caution">
    <text evidence="2">The sequence shown here is derived from an EMBL/GenBank/DDBJ whole genome shotgun (WGS) entry which is preliminary data.</text>
</comment>
<dbReference type="Gene3D" id="2.120.10.10">
    <property type="match status" value="1"/>
</dbReference>
<name>A0A229SPI5_9PSEU</name>
<organism evidence="2 3">
    <name type="scientific">Amycolatopsis vastitatis</name>
    <dbReference type="NCBI Taxonomy" id="1905142"/>
    <lineage>
        <taxon>Bacteria</taxon>
        <taxon>Bacillati</taxon>
        <taxon>Actinomycetota</taxon>
        <taxon>Actinomycetes</taxon>
        <taxon>Pseudonocardiales</taxon>
        <taxon>Pseudonocardiaceae</taxon>
        <taxon>Amycolatopsis</taxon>
    </lineage>
</organism>
<reference evidence="3" key="1">
    <citation type="submission" date="2017-07" db="EMBL/GenBank/DDBJ databases">
        <title>Comparative genome mining reveals phylogenetic distribution patterns of secondary metabolites in Amycolatopsis.</title>
        <authorList>
            <person name="Adamek M."/>
            <person name="Alanjary M."/>
            <person name="Sales-Ortells H."/>
            <person name="Goodfellow M."/>
            <person name="Bull A.T."/>
            <person name="Kalinowski J."/>
            <person name="Ziemert N."/>
        </authorList>
    </citation>
    <scope>NUCLEOTIDE SEQUENCE [LARGE SCALE GENOMIC DNA]</scope>
    <source>
        <strain evidence="3">H5</strain>
    </source>
</reference>
<gene>
    <name evidence="2" type="ORF">CF165_41810</name>
</gene>
<keyword evidence="3" id="KW-1185">Reference proteome</keyword>
<dbReference type="InterPro" id="IPR036278">
    <property type="entry name" value="Sialidase_sf"/>
</dbReference>
<proteinExistence type="predicted"/>
<feature type="chain" id="PRO_5013121934" description="Exo-alpha-sialidase" evidence="1">
    <location>
        <begin position="33"/>
        <end position="533"/>
    </location>
</feature>
<dbReference type="CDD" id="cd15482">
    <property type="entry name" value="Sialidase_non-viral"/>
    <property type="match status" value="1"/>
</dbReference>
<keyword evidence="1" id="KW-0732">Signal</keyword>
<evidence type="ECO:0000256" key="1">
    <source>
        <dbReference type="SAM" id="SignalP"/>
    </source>
</evidence>
<dbReference type="OrthoDB" id="127969at2"/>
<protein>
    <recommendedName>
        <fullName evidence="4">Exo-alpha-sialidase</fullName>
    </recommendedName>
</protein>
<dbReference type="AlphaFoldDB" id="A0A229SPI5"/>
<evidence type="ECO:0008006" key="4">
    <source>
        <dbReference type="Google" id="ProtNLM"/>
    </source>
</evidence>
<feature type="signal peptide" evidence="1">
    <location>
        <begin position="1"/>
        <end position="32"/>
    </location>
</feature>
<dbReference type="Proteomes" id="UP000215199">
    <property type="component" value="Unassembled WGS sequence"/>
</dbReference>
<dbReference type="SUPFAM" id="SSF50939">
    <property type="entry name" value="Sialidases"/>
    <property type="match status" value="1"/>
</dbReference>
<evidence type="ECO:0000313" key="3">
    <source>
        <dbReference type="Proteomes" id="UP000215199"/>
    </source>
</evidence>
<accession>A0A229SPI5</accession>
<sequence>MNAKIFPRFARRSLPPGAAVFALLAGAGVAVATTFSAGVPVRVPDHPLGGGTACAALVAQQQARGSVNYPASEVEPYVAADPADPNHLVGSAQQDRWNDGGSNGLTNVVSRDGGATWTPAAAQPAFSICAGATPGSPGYFQRTTDPWVSFSADGRVVYSIADSFNADGPAFGGASSILISRSLDGGGHWETPVTARLDTSTQVLNDKESVTADPLLADRAYAVWDQLVSPQSHANPSAYNHAFTYRGPSYFSRTTDKGATWSTGRIVFDPGQNDQTIGNQIVVPVTGPGRGVLIDGFDLITNKGGACLFTHGGQHCHGSSTSTAAVIRSTDGGTTWSGAIGIDTQQVASVAIAGHPVRSSDELPEFAVNPVNGFVYAVWQDSRFSATGASKIAFAQSTDGGLTWGPTIRVDQSPGDTPAFVPQIHAAADGTIGLTYYDLQNATPAQPGLTDAFIAHCHAATSDCGNPANWAVNGQTRLTTTSFDYTTAPDAGGYFLGDYTGLAGTGTTLNAYFGMALPVATSGVSDIFANHAG</sequence>
<dbReference type="RefSeq" id="WP_093953125.1">
    <property type="nucleotide sequence ID" value="NZ_NMUL01000058.1"/>
</dbReference>
<evidence type="ECO:0000313" key="2">
    <source>
        <dbReference type="EMBL" id="OXM60571.1"/>
    </source>
</evidence>
<dbReference type="EMBL" id="NMUL01000058">
    <property type="protein sequence ID" value="OXM60571.1"/>
    <property type="molecule type" value="Genomic_DNA"/>
</dbReference>